<sequence length="66" mass="7839">MLRIFLGFIPYNIQVHEFDKTLQYVTLRLILLPLTNVFTYCSNILLSSVINTYLRYIVVYEVFSSE</sequence>
<protein>
    <submittedName>
        <fullName evidence="1">Uncharacterized protein</fullName>
    </submittedName>
</protein>
<evidence type="ECO:0000313" key="2">
    <source>
        <dbReference type="Proteomes" id="UP000663852"/>
    </source>
</evidence>
<accession>A0A815WAH5</accession>
<dbReference type="AlphaFoldDB" id="A0A815WAH5"/>
<dbReference type="Proteomes" id="UP000663852">
    <property type="component" value="Unassembled WGS sequence"/>
</dbReference>
<proteinExistence type="predicted"/>
<gene>
    <name evidence="1" type="ORF">EDS130_LOCUS45300</name>
</gene>
<evidence type="ECO:0000313" key="1">
    <source>
        <dbReference type="EMBL" id="CAF1540735.1"/>
    </source>
</evidence>
<name>A0A815WAH5_ADIRI</name>
<dbReference type="EMBL" id="CAJNOJ010001057">
    <property type="protein sequence ID" value="CAF1540735.1"/>
    <property type="molecule type" value="Genomic_DNA"/>
</dbReference>
<reference evidence="1" key="1">
    <citation type="submission" date="2021-02" db="EMBL/GenBank/DDBJ databases">
        <authorList>
            <person name="Nowell W R."/>
        </authorList>
    </citation>
    <scope>NUCLEOTIDE SEQUENCE</scope>
</reference>
<comment type="caution">
    <text evidence="1">The sequence shown here is derived from an EMBL/GenBank/DDBJ whole genome shotgun (WGS) entry which is preliminary data.</text>
</comment>
<organism evidence="1 2">
    <name type="scientific">Adineta ricciae</name>
    <name type="common">Rotifer</name>
    <dbReference type="NCBI Taxonomy" id="249248"/>
    <lineage>
        <taxon>Eukaryota</taxon>
        <taxon>Metazoa</taxon>
        <taxon>Spiralia</taxon>
        <taxon>Gnathifera</taxon>
        <taxon>Rotifera</taxon>
        <taxon>Eurotatoria</taxon>
        <taxon>Bdelloidea</taxon>
        <taxon>Adinetida</taxon>
        <taxon>Adinetidae</taxon>
        <taxon>Adineta</taxon>
    </lineage>
</organism>